<dbReference type="Pfam" id="PF00109">
    <property type="entry name" value="ketoacyl-synt"/>
    <property type="match status" value="1"/>
</dbReference>
<comment type="similarity">
    <text evidence="4">Belongs to the thiolase-like superfamily. Beta-ketoacyl-ACP synthases family.</text>
</comment>
<dbReference type="SUPFAM" id="SSF53901">
    <property type="entry name" value="Thiolase-like"/>
    <property type="match status" value="1"/>
</dbReference>
<name>A0ABR1IYH7_9AGAR</name>
<dbReference type="Pfam" id="PF02801">
    <property type="entry name" value="Ketoacyl-synt_C"/>
    <property type="match status" value="1"/>
</dbReference>
<evidence type="ECO:0000313" key="7">
    <source>
        <dbReference type="Proteomes" id="UP001498398"/>
    </source>
</evidence>
<protein>
    <submittedName>
        <fullName evidence="6">Mycolipanoate synthase</fullName>
    </submittedName>
</protein>
<dbReference type="Gene3D" id="3.40.47.10">
    <property type="match status" value="1"/>
</dbReference>
<dbReference type="InterPro" id="IPR014031">
    <property type="entry name" value="Ketoacyl_synth_C"/>
</dbReference>
<dbReference type="PROSITE" id="PS00606">
    <property type="entry name" value="KS3_1"/>
    <property type="match status" value="1"/>
</dbReference>
<dbReference type="InterPro" id="IPR014030">
    <property type="entry name" value="Ketoacyl_synth_N"/>
</dbReference>
<sequence length="193" mass="20146">MIANRVSAHLDLLGPSLAVDTACSSTMTAMHLAVNAIVQDECNTAVVAGCQMNHRFKDWIMYSQGSVLSPDGKCKPFDANANGFSRGEGCAAVVLRDLNLALKANDRIYGVVLGSAINSGGSGGPPGAPVAEAQQIAMKKAFQVAGCDPKNVDYIELHATGTRKGDPAEVNWVGNVFNRSEELVIGSVKGNIG</sequence>
<evidence type="ECO:0000256" key="3">
    <source>
        <dbReference type="ARBA" id="ARBA00022679"/>
    </source>
</evidence>
<evidence type="ECO:0000259" key="5">
    <source>
        <dbReference type="PROSITE" id="PS52004"/>
    </source>
</evidence>
<feature type="domain" description="Ketosynthase family 3 (KS3)" evidence="5">
    <location>
        <begin position="1"/>
        <end position="193"/>
    </location>
</feature>
<reference evidence="6 7" key="1">
    <citation type="submission" date="2024-01" db="EMBL/GenBank/DDBJ databases">
        <title>A draft genome for the cacao thread blight pathogen Marasmiellus scandens.</title>
        <authorList>
            <person name="Baruah I.K."/>
            <person name="Leung J."/>
            <person name="Bukari Y."/>
            <person name="Amoako-Attah I."/>
            <person name="Meinhardt L.W."/>
            <person name="Bailey B.A."/>
            <person name="Cohen S.P."/>
        </authorList>
    </citation>
    <scope>NUCLEOTIDE SEQUENCE [LARGE SCALE GENOMIC DNA]</scope>
    <source>
        <strain evidence="6 7">GH-19</strain>
    </source>
</reference>
<dbReference type="InterPro" id="IPR050091">
    <property type="entry name" value="PKS_NRPS_Biosynth_Enz"/>
</dbReference>
<dbReference type="EMBL" id="JBANRG010000056">
    <property type="protein sequence ID" value="KAK7442937.1"/>
    <property type="molecule type" value="Genomic_DNA"/>
</dbReference>
<evidence type="ECO:0000256" key="1">
    <source>
        <dbReference type="ARBA" id="ARBA00022450"/>
    </source>
</evidence>
<dbReference type="InterPro" id="IPR020841">
    <property type="entry name" value="PKS_Beta-ketoAc_synthase_dom"/>
</dbReference>
<evidence type="ECO:0000256" key="2">
    <source>
        <dbReference type="ARBA" id="ARBA00022553"/>
    </source>
</evidence>
<dbReference type="InterPro" id="IPR016039">
    <property type="entry name" value="Thiolase-like"/>
</dbReference>
<keyword evidence="7" id="KW-1185">Reference proteome</keyword>
<gene>
    <name evidence="6" type="primary">pks3_3</name>
    <name evidence="6" type="ORF">VKT23_015879</name>
</gene>
<dbReference type="CDD" id="cd00833">
    <property type="entry name" value="PKS"/>
    <property type="match status" value="1"/>
</dbReference>
<keyword evidence="2" id="KW-0597">Phosphoprotein</keyword>
<dbReference type="Proteomes" id="UP001498398">
    <property type="component" value="Unassembled WGS sequence"/>
</dbReference>
<evidence type="ECO:0000256" key="4">
    <source>
        <dbReference type="RuleBase" id="RU003694"/>
    </source>
</evidence>
<accession>A0ABR1IYH7</accession>
<dbReference type="PROSITE" id="PS52004">
    <property type="entry name" value="KS3_2"/>
    <property type="match status" value="1"/>
</dbReference>
<comment type="caution">
    <text evidence="6">The sequence shown here is derived from an EMBL/GenBank/DDBJ whole genome shotgun (WGS) entry which is preliminary data.</text>
</comment>
<proteinExistence type="inferred from homology"/>
<dbReference type="SMART" id="SM00825">
    <property type="entry name" value="PKS_KS"/>
    <property type="match status" value="1"/>
</dbReference>
<dbReference type="PANTHER" id="PTHR43775">
    <property type="entry name" value="FATTY ACID SYNTHASE"/>
    <property type="match status" value="1"/>
</dbReference>
<keyword evidence="3 4" id="KW-0808">Transferase</keyword>
<evidence type="ECO:0000313" key="6">
    <source>
        <dbReference type="EMBL" id="KAK7442937.1"/>
    </source>
</evidence>
<dbReference type="InterPro" id="IPR018201">
    <property type="entry name" value="Ketoacyl_synth_AS"/>
</dbReference>
<dbReference type="PANTHER" id="PTHR43775:SF37">
    <property type="entry name" value="SI:DKEY-61P9.11"/>
    <property type="match status" value="1"/>
</dbReference>
<organism evidence="6 7">
    <name type="scientific">Marasmiellus scandens</name>
    <dbReference type="NCBI Taxonomy" id="2682957"/>
    <lineage>
        <taxon>Eukaryota</taxon>
        <taxon>Fungi</taxon>
        <taxon>Dikarya</taxon>
        <taxon>Basidiomycota</taxon>
        <taxon>Agaricomycotina</taxon>
        <taxon>Agaricomycetes</taxon>
        <taxon>Agaricomycetidae</taxon>
        <taxon>Agaricales</taxon>
        <taxon>Marasmiineae</taxon>
        <taxon>Omphalotaceae</taxon>
        <taxon>Marasmiellus</taxon>
    </lineage>
</organism>
<keyword evidence="1" id="KW-0596">Phosphopantetheine</keyword>